<dbReference type="Pfam" id="PF00505">
    <property type="entry name" value="HMG_box"/>
    <property type="match status" value="1"/>
</dbReference>
<dbReference type="EMBL" id="HBUF01162577">
    <property type="protein sequence ID" value="CAG6650480.1"/>
    <property type="molecule type" value="Transcribed_RNA"/>
</dbReference>
<evidence type="ECO:0000256" key="4">
    <source>
        <dbReference type="PROSITE-ProRule" id="PRU00267"/>
    </source>
</evidence>
<protein>
    <recommendedName>
        <fullName evidence="6">HMG box domain-containing protein</fullName>
    </recommendedName>
</protein>
<dbReference type="EMBL" id="HBUF01375089">
    <property type="protein sequence ID" value="CAG6727963.1"/>
    <property type="molecule type" value="Transcribed_RNA"/>
</dbReference>
<evidence type="ECO:0000256" key="2">
    <source>
        <dbReference type="ARBA" id="ARBA00023125"/>
    </source>
</evidence>
<dbReference type="GO" id="GO:0005634">
    <property type="term" value="C:nucleus"/>
    <property type="evidence" value="ECO:0007669"/>
    <property type="project" value="UniProtKB-SubCell"/>
</dbReference>
<evidence type="ECO:0000256" key="5">
    <source>
        <dbReference type="SAM" id="MobiDB-lite"/>
    </source>
</evidence>
<evidence type="ECO:0000259" key="6">
    <source>
        <dbReference type="PROSITE" id="PS50118"/>
    </source>
</evidence>
<dbReference type="Gene3D" id="1.10.30.10">
    <property type="entry name" value="High mobility group box domain"/>
    <property type="match status" value="1"/>
</dbReference>
<feature type="domain" description="HMG box" evidence="6">
    <location>
        <begin position="1"/>
        <end position="67"/>
    </location>
</feature>
<sequence>MKPAGSAYALFSQEYLNSDEAKHIKSSERMKIISVKWNILSDEKKKEFNNLVKEKSAAYSAQYAAFLQKLSPDETNNFLKYHTLPDFLVYNPGDLVKTEMEDDVATNTNDDFPKSPKEYYRLKSKEGVKWKNLSDDEKQKWKKKFAKRQKKHLNSTSIVSLGNETENFRSRPPLYNSTPLCNGR</sequence>
<dbReference type="PANTHER" id="PTHR46318">
    <property type="entry name" value="UPSTREAM BINDING TRANSCRIPTION FACTOR"/>
    <property type="match status" value="1"/>
</dbReference>
<keyword evidence="2 4" id="KW-0238">DNA-binding</keyword>
<dbReference type="SMART" id="SM00398">
    <property type="entry name" value="HMG"/>
    <property type="match status" value="1"/>
</dbReference>
<dbReference type="SUPFAM" id="SSF47095">
    <property type="entry name" value="HMG-box"/>
    <property type="match status" value="2"/>
</dbReference>
<dbReference type="GO" id="GO:0003677">
    <property type="term" value="F:DNA binding"/>
    <property type="evidence" value="ECO:0007669"/>
    <property type="project" value="UniProtKB-UniRule"/>
</dbReference>
<organism evidence="7">
    <name type="scientific">Cacopsylla melanoneura</name>
    <dbReference type="NCBI Taxonomy" id="428564"/>
    <lineage>
        <taxon>Eukaryota</taxon>
        <taxon>Metazoa</taxon>
        <taxon>Ecdysozoa</taxon>
        <taxon>Arthropoda</taxon>
        <taxon>Hexapoda</taxon>
        <taxon>Insecta</taxon>
        <taxon>Pterygota</taxon>
        <taxon>Neoptera</taxon>
        <taxon>Paraneoptera</taxon>
        <taxon>Hemiptera</taxon>
        <taxon>Sternorrhyncha</taxon>
        <taxon>Psylloidea</taxon>
        <taxon>Psyllidae</taxon>
        <taxon>Psyllinae</taxon>
        <taxon>Cacopsylla</taxon>
    </lineage>
</organism>
<proteinExistence type="predicted"/>
<dbReference type="InterPro" id="IPR009071">
    <property type="entry name" value="HMG_box_dom"/>
</dbReference>
<dbReference type="AlphaFoldDB" id="A0A8D9AMU4"/>
<feature type="DNA-binding region" description="HMG box" evidence="4">
    <location>
        <begin position="1"/>
        <end position="67"/>
    </location>
</feature>
<name>A0A8D9AMU4_9HEMI</name>
<evidence type="ECO:0000313" key="7">
    <source>
        <dbReference type="EMBL" id="CAG6768114.1"/>
    </source>
</evidence>
<dbReference type="EMBL" id="HBUF01234305">
    <property type="protein sequence ID" value="CAG6674588.1"/>
    <property type="molecule type" value="Transcribed_RNA"/>
</dbReference>
<dbReference type="InterPro" id="IPR036910">
    <property type="entry name" value="HMG_box_dom_sf"/>
</dbReference>
<evidence type="ECO:0000256" key="3">
    <source>
        <dbReference type="ARBA" id="ARBA00023242"/>
    </source>
</evidence>
<comment type="subcellular location">
    <subcellularLocation>
        <location evidence="1">Nucleus</location>
    </subcellularLocation>
</comment>
<dbReference type="InterPro" id="IPR051762">
    <property type="entry name" value="UBF1"/>
</dbReference>
<accession>A0A8D9AMU4</accession>
<feature type="region of interest" description="Disordered" evidence="5">
    <location>
        <begin position="164"/>
        <end position="184"/>
    </location>
</feature>
<evidence type="ECO:0000256" key="1">
    <source>
        <dbReference type="ARBA" id="ARBA00004123"/>
    </source>
</evidence>
<reference evidence="7" key="1">
    <citation type="submission" date="2021-05" db="EMBL/GenBank/DDBJ databases">
        <authorList>
            <person name="Alioto T."/>
            <person name="Alioto T."/>
            <person name="Gomez Garrido J."/>
        </authorList>
    </citation>
    <scope>NUCLEOTIDE SEQUENCE</scope>
</reference>
<keyword evidence="3 4" id="KW-0539">Nucleus</keyword>
<feature type="compositionally biased region" description="Polar residues" evidence="5">
    <location>
        <begin position="175"/>
        <end position="184"/>
    </location>
</feature>
<dbReference type="PROSITE" id="PS50118">
    <property type="entry name" value="HMG_BOX_2"/>
    <property type="match status" value="1"/>
</dbReference>
<dbReference type="EMBL" id="HBUF01575296">
    <property type="protein sequence ID" value="CAG6768114.1"/>
    <property type="molecule type" value="Transcribed_RNA"/>
</dbReference>